<accession>A0ABV4UNG9</accession>
<keyword evidence="3" id="KW-1185">Reference proteome</keyword>
<evidence type="ECO:0000313" key="2">
    <source>
        <dbReference type="EMBL" id="MFB0834816.1"/>
    </source>
</evidence>
<feature type="signal peptide" evidence="1">
    <location>
        <begin position="1"/>
        <end position="16"/>
    </location>
</feature>
<evidence type="ECO:0000313" key="3">
    <source>
        <dbReference type="Proteomes" id="UP001575652"/>
    </source>
</evidence>
<dbReference type="PANTHER" id="PTHR35007:SF4">
    <property type="entry name" value="CONSERVED TRANSMEMBRANE PROTEIN-RELATED"/>
    <property type="match status" value="1"/>
</dbReference>
<evidence type="ECO:0000256" key="1">
    <source>
        <dbReference type="SAM" id="SignalP"/>
    </source>
</evidence>
<gene>
    <name evidence="2" type="ORF">ACETWP_09470</name>
</gene>
<sequence>MSVVIVAAAAACAAAAAWLALPVGRGAVPVAERGPGGEATRVLGRLAARWREAQRRRQGPPELETHVRAIRQLSALLRSGRPPAEAWALLESTWKGKAAPARGRRAGQGVGRGARAAAGGAATGATADGSAGARDVTEACRAARMAHTVGAPPSAGLERHLRSCGPEYAGAWSRLVWCVRLSESTGAALSDLLDRLAGQLEAGEDRRRALDAALAGPRATQRILAWLPAVGLALAQLIGADPLAVLLWHPVGRLSLVAGAALWWANRVWGARMLAGAATGGPGP</sequence>
<protein>
    <submittedName>
        <fullName evidence="2">Type II secretion system F family protein</fullName>
    </submittedName>
</protein>
<proteinExistence type="predicted"/>
<organism evidence="2 3">
    <name type="scientific">Arthrobacter halodurans</name>
    <dbReference type="NCBI Taxonomy" id="516699"/>
    <lineage>
        <taxon>Bacteria</taxon>
        <taxon>Bacillati</taxon>
        <taxon>Actinomycetota</taxon>
        <taxon>Actinomycetes</taxon>
        <taxon>Micrococcales</taxon>
        <taxon>Micrococcaceae</taxon>
        <taxon>Arthrobacter</taxon>
    </lineage>
</organism>
<dbReference type="EMBL" id="JBHDLJ010000006">
    <property type="protein sequence ID" value="MFB0834816.1"/>
    <property type="molecule type" value="Genomic_DNA"/>
</dbReference>
<keyword evidence="1" id="KW-0732">Signal</keyword>
<dbReference type="RefSeq" id="WP_373971989.1">
    <property type="nucleotide sequence ID" value="NZ_JBHDLJ010000006.1"/>
</dbReference>
<name>A0ABV4UNG9_9MICC</name>
<comment type="caution">
    <text evidence="2">The sequence shown here is derived from an EMBL/GenBank/DDBJ whole genome shotgun (WGS) entry which is preliminary data.</text>
</comment>
<reference evidence="2 3" key="1">
    <citation type="submission" date="2024-09" db="EMBL/GenBank/DDBJ databases">
        <authorList>
            <person name="Salinas-Garcia M.A."/>
            <person name="Prieme A."/>
        </authorList>
    </citation>
    <scope>NUCLEOTIDE SEQUENCE [LARGE SCALE GENOMIC DNA]</scope>
    <source>
        <strain evidence="2 3">DSM 21081</strain>
    </source>
</reference>
<feature type="chain" id="PRO_5045297439" evidence="1">
    <location>
        <begin position="17"/>
        <end position="284"/>
    </location>
</feature>
<dbReference type="Proteomes" id="UP001575652">
    <property type="component" value="Unassembled WGS sequence"/>
</dbReference>
<dbReference type="PANTHER" id="PTHR35007">
    <property type="entry name" value="INTEGRAL MEMBRANE PROTEIN-RELATED"/>
    <property type="match status" value="1"/>
</dbReference>